<dbReference type="Pfam" id="PF14111">
    <property type="entry name" value="DUF4283"/>
    <property type="match status" value="1"/>
</dbReference>
<protein>
    <recommendedName>
        <fullName evidence="1">DUF4283 domain-containing protein</fullName>
    </recommendedName>
</protein>
<sequence>MQALVVCWLELSLAAEIEMIEVGLSRVTPGRLEQLGRCLVGRWEKVETHPPELDYLKNWAGHAWLLKGKLDIAAMGSGLLLFEFELLSEAERVLARGKRKVLGGVYFWKNGTQRWGVFAMEPLLTSLGQSGGLPLHLWNREVFKLIGDGCGGFIVVDNKTDSMVELQWARLLVKMAGRIYLPQSRLWLGRGASLSSCGGKPHLGFLRGSVLEKDVQPKEQVGVQVEPPCGSFSKGAIRFPSKSTERGPGVEAIDGEDSLGTEVKGVAGMGFEPGLGEIKGVRAHSHAEVGEMEVKATKEASCVQVKEDAPLRAVLTDGSPWVTGTEGEKYIGNRTQANEDLQKREDLGSSWDESNLAKFIFWDSRVLELAGMEVGLFSISCRFKNCEDGFRWIFSGVYGLTMKRYRELFWEELGPSVGFGMIHGGPFTWSGGLNSQAMSRLDRFLVSEDWEGHFNRVVQCTLPRPVSDHFPILLDGGGVRRGLSPSEKLKALKAILKSWNKDVFGKVGVNKKLALEKVDFWDAQEKLCPLSMEELEARKEAKGDFEKWTLMKEDLLTDPRGWHPFMEGLDFNKIDVEEAARLEEVFSKEEVFSALSDLNGDKALGPDGAEDLKDFRPISLVGGLYKLLTKVLANRLKKVVGKVVSSARNAFVEGRQILDAAFIDNEAIDSLLKRNESGLKEAASGGSLSPYVFVIGIEALSRENLWRHVISRKFGEEERGWFTREVREGFGVGFWEEIRKEGAILQNRVVFFVGNGRSVKFWNDIWCGNFALCNSFPSLYAFASSKEARVVELWDPSGEEGVWSPSFSRPFNDWEVEEVERLLLSTGEGGSILFWKIECCGKRLRMGFSQLNLFIMI</sequence>
<dbReference type="PANTHER" id="PTHR34427">
    <property type="entry name" value="DUF4283 DOMAIN PROTEIN"/>
    <property type="match status" value="1"/>
</dbReference>
<comment type="caution">
    <text evidence="2">The sequence shown here is derived from an EMBL/GenBank/DDBJ whole genome shotgun (WGS) entry which is preliminary data.</text>
</comment>
<dbReference type="EMBL" id="QGNW01000007">
    <property type="protein sequence ID" value="RVX19928.1"/>
    <property type="molecule type" value="Genomic_DNA"/>
</dbReference>
<feature type="domain" description="DUF4283" evidence="1">
    <location>
        <begin position="33"/>
        <end position="101"/>
    </location>
</feature>
<dbReference type="InterPro" id="IPR036691">
    <property type="entry name" value="Endo/exonu/phosph_ase_sf"/>
</dbReference>
<dbReference type="SUPFAM" id="SSF56219">
    <property type="entry name" value="DNase I-like"/>
    <property type="match status" value="1"/>
</dbReference>
<accession>A0A438KFE7</accession>
<evidence type="ECO:0000313" key="2">
    <source>
        <dbReference type="EMBL" id="RVX19928.1"/>
    </source>
</evidence>
<name>A0A438KFE7_VITVI</name>
<reference evidence="2 3" key="1">
    <citation type="journal article" date="2018" name="PLoS Genet.">
        <title>Population sequencing reveals clonal diversity and ancestral inbreeding in the grapevine cultivar Chardonnay.</title>
        <authorList>
            <person name="Roach M.J."/>
            <person name="Johnson D.L."/>
            <person name="Bohlmann J."/>
            <person name="van Vuuren H.J."/>
            <person name="Jones S.J."/>
            <person name="Pretorius I.S."/>
            <person name="Schmidt S.A."/>
            <person name="Borneman A.R."/>
        </authorList>
    </citation>
    <scope>NUCLEOTIDE SEQUENCE [LARGE SCALE GENOMIC DNA]</scope>
    <source>
        <strain evidence="3">cv. Chardonnay</strain>
        <tissue evidence="2">Leaf</tissue>
    </source>
</reference>
<organism evidence="2 3">
    <name type="scientific">Vitis vinifera</name>
    <name type="common">Grape</name>
    <dbReference type="NCBI Taxonomy" id="29760"/>
    <lineage>
        <taxon>Eukaryota</taxon>
        <taxon>Viridiplantae</taxon>
        <taxon>Streptophyta</taxon>
        <taxon>Embryophyta</taxon>
        <taxon>Tracheophyta</taxon>
        <taxon>Spermatophyta</taxon>
        <taxon>Magnoliopsida</taxon>
        <taxon>eudicotyledons</taxon>
        <taxon>Gunneridae</taxon>
        <taxon>Pentapetalae</taxon>
        <taxon>rosids</taxon>
        <taxon>Vitales</taxon>
        <taxon>Vitaceae</taxon>
        <taxon>Viteae</taxon>
        <taxon>Vitis</taxon>
    </lineage>
</organism>
<gene>
    <name evidence="2" type="ORF">CK203_004741</name>
</gene>
<dbReference type="Proteomes" id="UP000288805">
    <property type="component" value="Unassembled WGS sequence"/>
</dbReference>
<evidence type="ECO:0000259" key="1">
    <source>
        <dbReference type="Pfam" id="PF14111"/>
    </source>
</evidence>
<evidence type="ECO:0000313" key="3">
    <source>
        <dbReference type="Proteomes" id="UP000288805"/>
    </source>
</evidence>
<proteinExistence type="predicted"/>
<dbReference type="AlphaFoldDB" id="A0A438KFE7"/>
<dbReference type="InterPro" id="IPR025558">
    <property type="entry name" value="DUF4283"/>
</dbReference>
<dbReference type="Gene3D" id="3.60.10.10">
    <property type="entry name" value="Endonuclease/exonuclease/phosphatase"/>
    <property type="match status" value="1"/>
</dbReference>
<dbReference type="PANTHER" id="PTHR34427:SF5">
    <property type="entry name" value="DUF4283 DOMAIN-CONTAINING PROTEIN"/>
    <property type="match status" value="1"/>
</dbReference>